<dbReference type="Proteomes" id="UP000596661">
    <property type="component" value="Chromosome 9"/>
</dbReference>
<keyword evidence="3" id="KW-1185">Reference proteome</keyword>
<feature type="domain" description="Reverse transcriptase" evidence="1">
    <location>
        <begin position="615"/>
        <end position="893"/>
    </location>
</feature>
<dbReference type="EMBL" id="UZAU01000728">
    <property type="status" value="NOT_ANNOTATED_CDS"/>
    <property type="molecule type" value="Genomic_DNA"/>
</dbReference>
<dbReference type="SUPFAM" id="SSF56219">
    <property type="entry name" value="DNase I-like"/>
    <property type="match status" value="1"/>
</dbReference>
<accession>A0A803QGW5</accession>
<dbReference type="SUPFAM" id="SSF56672">
    <property type="entry name" value="DNA/RNA polymerases"/>
    <property type="match status" value="1"/>
</dbReference>
<dbReference type="Pfam" id="PF00078">
    <property type="entry name" value="RVT_1"/>
    <property type="match status" value="1"/>
</dbReference>
<name>A0A803QGW5_CANSA</name>
<dbReference type="OMA" id="NIMLTHE"/>
<evidence type="ECO:0000313" key="2">
    <source>
        <dbReference type="EnsemblPlants" id="cds.evm.model.09.639"/>
    </source>
</evidence>
<dbReference type="Pfam" id="PF13966">
    <property type="entry name" value="zf-RVT"/>
    <property type="match status" value="1"/>
</dbReference>
<reference evidence="2" key="2">
    <citation type="submission" date="2021-03" db="UniProtKB">
        <authorList>
            <consortium name="EnsemblPlants"/>
        </authorList>
    </citation>
    <scope>IDENTIFICATION</scope>
</reference>
<dbReference type="CDD" id="cd01650">
    <property type="entry name" value="RT_nLTR_like"/>
    <property type="match status" value="1"/>
</dbReference>
<dbReference type="Gene3D" id="3.60.10.10">
    <property type="entry name" value="Endonuclease/exonuclease/phosphatase"/>
    <property type="match status" value="1"/>
</dbReference>
<reference evidence="2" key="1">
    <citation type="submission" date="2018-11" db="EMBL/GenBank/DDBJ databases">
        <authorList>
            <person name="Grassa J C."/>
        </authorList>
    </citation>
    <scope>NUCLEOTIDE SEQUENCE [LARGE SCALE GENOMIC DNA]</scope>
</reference>
<dbReference type="PANTHER" id="PTHR33116">
    <property type="entry name" value="REVERSE TRANSCRIPTASE ZINC-BINDING DOMAIN-CONTAINING PROTEIN-RELATED-RELATED"/>
    <property type="match status" value="1"/>
</dbReference>
<organism evidence="2 3">
    <name type="scientific">Cannabis sativa</name>
    <name type="common">Hemp</name>
    <name type="synonym">Marijuana</name>
    <dbReference type="NCBI Taxonomy" id="3483"/>
    <lineage>
        <taxon>Eukaryota</taxon>
        <taxon>Viridiplantae</taxon>
        <taxon>Streptophyta</taxon>
        <taxon>Embryophyta</taxon>
        <taxon>Tracheophyta</taxon>
        <taxon>Spermatophyta</taxon>
        <taxon>Magnoliopsida</taxon>
        <taxon>eudicotyledons</taxon>
        <taxon>Gunneridae</taxon>
        <taxon>Pentapetalae</taxon>
        <taxon>rosids</taxon>
        <taxon>fabids</taxon>
        <taxon>Rosales</taxon>
        <taxon>Cannabaceae</taxon>
        <taxon>Cannabis</taxon>
    </lineage>
</organism>
<dbReference type="AlphaFoldDB" id="A0A803QGW5"/>
<dbReference type="InterPro" id="IPR026960">
    <property type="entry name" value="RVT-Znf"/>
</dbReference>
<sequence>MVDEVTRERDKLLFPRILIEVSLDQEYPGLIYFENEYGEDISVMVKYEWKPIICKHCKGMGHSTKECRRRETKKQEWVVKGKQKQGNDDMKNVVDEEGYRQVVNGWKPKERVIPADPSSSNPFGVLQNDIVQNLQEFEVHEYEERLEEQHEVKQFIAKNNVGLVGLLETRVKAPSLGALYVRMFSNWCFTANNAWHKGGRIAVAWNPLSFMVDILRCSSQLIHLNVTTMDKRNKFLVTFVYGFNKEEERRSLWNELDELKTNEPWIVLGDFNDILEKSERIGKRVHYSPTGFKDCVLNCKLEDVKFGGSYFTWSNKQQGDDRIFSKIDRVMANHSWLDMYQYAEAIFAAEGLFDHTPAILTVHPMPPSGRKPFKYFRMWSSYPLYQEQVAEAWSKPVIGSKMFQVVNKLRGLKPVLNEINKRGFSNVYSEELKAKDWMLECQQKLVSDPLNAEWQDQERKARESYADKYKVLTSFLQQKAKANWLKEGDSNTSLFHSSIRERRRQNRILSIVNASGERVENPVQITEAFLQYYTDLLGNKMQGRQIVKTRVIQEGPVITEEQANYLMTEFTKEEIKAAVFSIPGGKSPGPDGFGSWFFQDNWELVGNDVCDAISSFLGSGNLLKEINSTVITLIPKITCPNKVSDFRPISCCNVLYKVATKLICTRLKNILPNLVSLNQGGFIKGRYIAHNIMICQDLIRNYGRKGAKPNCMIKLDLQKAYDTMDWEFLEEMLSHLKFPEKFIRLISTCIRTPKFSLMFNGSMHGFFEARRGLRQGDPMSPLLFVLGMEYLSRIMSKIGKKEDFGFHERCAEMQLNHLSFADDVLLFCRGDFKSIYLLMQGLKLFSMSSGLTPNSAKSAIYFSGMDEKEIKRVLDMTGFTRQEEPFNYLGVPICARKIAAGDCISLAQKMTKRIRVWSTRNLSFVGRLVLVNSVLLTIHMYWSQIMILPKKVIKEIEGVCRSFLWTGKSVMIGAGSVAWESLCKAKKEGGLGLLNVAQWNTAAMFKHVWAVANKKDNLWVKWVHCVYIKHHNWWEYKVPQTSSWYWKKMVDVRDIVKEKLQIAEFTRTEFKVAAGYRVLVTDHDRVTWSNEVWSRLNIPKHSFLTWLAMLNRLKTKDRLYRFKVTDSNTCPCCNNAEENVDHLFFKCQFSQQCLQLLKDWLKWHTKAETLGSLVKIIHKARQNRFRKGVKAVCITALVYLIWRSRNNLIWNDKSQQPVELLQQLKKSVKTRLMVVMPKKVKNKDREWFDCL</sequence>
<dbReference type="InterPro" id="IPR036691">
    <property type="entry name" value="Endo/exonu/phosph_ase_sf"/>
</dbReference>
<protein>
    <recommendedName>
        <fullName evidence="1">Reverse transcriptase domain-containing protein</fullName>
    </recommendedName>
</protein>
<dbReference type="Gramene" id="evm.model.09.639">
    <property type="protein sequence ID" value="cds.evm.model.09.639"/>
    <property type="gene ID" value="evm.TU.09.639"/>
</dbReference>
<dbReference type="InterPro" id="IPR043502">
    <property type="entry name" value="DNA/RNA_pol_sf"/>
</dbReference>
<proteinExistence type="predicted"/>
<dbReference type="PANTHER" id="PTHR33116:SF84">
    <property type="entry name" value="RNA-DIRECTED DNA POLYMERASE"/>
    <property type="match status" value="1"/>
</dbReference>
<dbReference type="InterPro" id="IPR000477">
    <property type="entry name" value="RT_dom"/>
</dbReference>
<dbReference type="EnsemblPlants" id="evm.model.09.639">
    <property type="protein sequence ID" value="cds.evm.model.09.639"/>
    <property type="gene ID" value="evm.TU.09.639"/>
</dbReference>
<evidence type="ECO:0000313" key="3">
    <source>
        <dbReference type="Proteomes" id="UP000596661"/>
    </source>
</evidence>
<dbReference type="PROSITE" id="PS50878">
    <property type="entry name" value="RT_POL"/>
    <property type="match status" value="1"/>
</dbReference>
<evidence type="ECO:0000259" key="1">
    <source>
        <dbReference type="PROSITE" id="PS50878"/>
    </source>
</evidence>